<sequence length="176" mass="19489">MIVALRRDPSSSTANTLFHRITENFGQTIAEDMNSRWLTSVCDTFVDIATNDLDRTLGLTGTLFANTIKLVETKIKAFHPKRPWPPKERTGSPTTLYDGVIPFWIEGGDAIDNLFGRVERSLKVKSPAAPFVQELINRAIENDTALGSMMSFAGNKNPPLADKAKIALLRKTLDTL</sequence>
<protein>
    <submittedName>
        <fullName evidence="1">Uncharacterized protein</fullName>
    </submittedName>
</protein>
<evidence type="ECO:0000313" key="1">
    <source>
        <dbReference type="EMBL" id="MDN3713086.1"/>
    </source>
</evidence>
<organism evidence="1 2">
    <name type="scientific">Paracoccus cavernae</name>
    <dbReference type="NCBI Taxonomy" id="1571207"/>
    <lineage>
        <taxon>Bacteria</taxon>
        <taxon>Pseudomonadati</taxon>
        <taxon>Pseudomonadota</taxon>
        <taxon>Alphaproteobacteria</taxon>
        <taxon>Rhodobacterales</taxon>
        <taxon>Paracoccaceae</taxon>
        <taxon>Paracoccus</taxon>
    </lineage>
</organism>
<reference evidence="2" key="1">
    <citation type="journal article" date="2019" name="Int. J. Syst. Evol. Microbiol.">
        <title>The Global Catalogue of Microorganisms (GCM) 10K type strain sequencing project: providing services to taxonomists for standard genome sequencing and annotation.</title>
        <authorList>
            <consortium name="The Broad Institute Genomics Platform"/>
            <consortium name="The Broad Institute Genome Sequencing Center for Infectious Disease"/>
            <person name="Wu L."/>
            <person name="Ma J."/>
        </authorList>
    </citation>
    <scope>NUCLEOTIDE SEQUENCE [LARGE SCALE GENOMIC DNA]</scope>
    <source>
        <strain evidence="2">CECT 8482</strain>
    </source>
</reference>
<dbReference type="EMBL" id="JAUFRC010000001">
    <property type="protein sequence ID" value="MDN3713086.1"/>
    <property type="molecule type" value="Genomic_DNA"/>
</dbReference>
<accession>A0ABT8D9Y8</accession>
<gene>
    <name evidence="1" type="ORF">QWZ10_17460</name>
</gene>
<proteinExistence type="predicted"/>
<keyword evidence="2" id="KW-1185">Reference proteome</keyword>
<comment type="caution">
    <text evidence="1">The sequence shown here is derived from an EMBL/GenBank/DDBJ whole genome shotgun (WGS) entry which is preliminary data.</text>
</comment>
<name>A0ABT8D9Y8_9RHOB</name>
<evidence type="ECO:0000313" key="2">
    <source>
        <dbReference type="Proteomes" id="UP001243846"/>
    </source>
</evidence>
<dbReference type="Proteomes" id="UP001243846">
    <property type="component" value="Unassembled WGS sequence"/>
</dbReference>